<evidence type="ECO:0000256" key="1">
    <source>
        <dbReference type="SAM" id="Phobius"/>
    </source>
</evidence>
<gene>
    <name evidence="2" type="ORF">QBC36DRAFT_89492</name>
</gene>
<organism evidence="2 3">
    <name type="scientific">Triangularia setosa</name>
    <dbReference type="NCBI Taxonomy" id="2587417"/>
    <lineage>
        <taxon>Eukaryota</taxon>
        <taxon>Fungi</taxon>
        <taxon>Dikarya</taxon>
        <taxon>Ascomycota</taxon>
        <taxon>Pezizomycotina</taxon>
        <taxon>Sordariomycetes</taxon>
        <taxon>Sordariomycetidae</taxon>
        <taxon>Sordariales</taxon>
        <taxon>Podosporaceae</taxon>
        <taxon>Triangularia</taxon>
    </lineage>
</organism>
<protein>
    <submittedName>
        <fullName evidence="2">Uncharacterized protein</fullName>
    </submittedName>
</protein>
<dbReference type="AlphaFoldDB" id="A0AAN6VYG1"/>
<reference evidence="2" key="1">
    <citation type="journal article" date="2023" name="Mol. Phylogenet. Evol.">
        <title>Genome-scale phylogeny and comparative genomics of the fungal order Sordariales.</title>
        <authorList>
            <person name="Hensen N."/>
            <person name="Bonometti L."/>
            <person name="Westerberg I."/>
            <person name="Brannstrom I.O."/>
            <person name="Guillou S."/>
            <person name="Cros-Aarteil S."/>
            <person name="Calhoun S."/>
            <person name="Haridas S."/>
            <person name="Kuo A."/>
            <person name="Mondo S."/>
            <person name="Pangilinan J."/>
            <person name="Riley R."/>
            <person name="LaButti K."/>
            <person name="Andreopoulos B."/>
            <person name="Lipzen A."/>
            <person name="Chen C."/>
            <person name="Yan M."/>
            <person name="Daum C."/>
            <person name="Ng V."/>
            <person name="Clum A."/>
            <person name="Steindorff A."/>
            <person name="Ohm R.A."/>
            <person name="Martin F."/>
            <person name="Silar P."/>
            <person name="Natvig D.O."/>
            <person name="Lalanne C."/>
            <person name="Gautier V."/>
            <person name="Ament-Velasquez S.L."/>
            <person name="Kruys A."/>
            <person name="Hutchinson M.I."/>
            <person name="Powell A.J."/>
            <person name="Barry K."/>
            <person name="Miller A.N."/>
            <person name="Grigoriev I.V."/>
            <person name="Debuchy R."/>
            <person name="Gladieux P."/>
            <person name="Hiltunen Thoren M."/>
            <person name="Johannesson H."/>
        </authorList>
    </citation>
    <scope>NUCLEOTIDE SEQUENCE</scope>
    <source>
        <strain evidence="2">CBS 892.96</strain>
    </source>
</reference>
<evidence type="ECO:0000313" key="3">
    <source>
        <dbReference type="Proteomes" id="UP001302321"/>
    </source>
</evidence>
<comment type="caution">
    <text evidence="2">The sequence shown here is derived from an EMBL/GenBank/DDBJ whole genome shotgun (WGS) entry which is preliminary data.</text>
</comment>
<keyword evidence="1" id="KW-0812">Transmembrane</keyword>
<proteinExistence type="predicted"/>
<sequence length="146" mass="15856">MPICTCDRFTNKANNVLGTKQKRRQSVSLGGEGATKNCRPMGPKRGLYRSGERRLKPDFVRTGEGGLDGDKSETLGLAGVWGLCVCVCVCVLLYYQSFRSQSEVGKMMGNGRGGNVAIIILCFISTRGKDKSKTTHQKEGDNSGCR</sequence>
<accession>A0AAN6VYG1</accession>
<keyword evidence="1" id="KW-1133">Transmembrane helix</keyword>
<name>A0AAN6VYG1_9PEZI</name>
<dbReference type="EMBL" id="MU866517">
    <property type="protein sequence ID" value="KAK4171716.1"/>
    <property type="molecule type" value="Genomic_DNA"/>
</dbReference>
<evidence type="ECO:0000313" key="2">
    <source>
        <dbReference type="EMBL" id="KAK4171716.1"/>
    </source>
</evidence>
<dbReference type="Proteomes" id="UP001302321">
    <property type="component" value="Unassembled WGS sequence"/>
</dbReference>
<keyword evidence="1" id="KW-0472">Membrane</keyword>
<keyword evidence="3" id="KW-1185">Reference proteome</keyword>
<reference evidence="2" key="2">
    <citation type="submission" date="2023-05" db="EMBL/GenBank/DDBJ databases">
        <authorList>
            <consortium name="Lawrence Berkeley National Laboratory"/>
            <person name="Steindorff A."/>
            <person name="Hensen N."/>
            <person name="Bonometti L."/>
            <person name="Westerberg I."/>
            <person name="Brannstrom I.O."/>
            <person name="Guillou S."/>
            <person name="Cros-Aarteil S."/>
            <person name="Calhoun S."/>
            <person name="Haridas S."/>
            <person name="Kuo A."/>
            <person name="Mondo S."/>
            <person name="Pangilinan J."/>
            <person name="Riley R."/>
            <person name="Labutti K."/>
            <person name="Andreopoulos B."/>
            <person name="Lipzen A."/>
            <person name="Chen C."/>
            <person name="Yanf M."/>
            <person name="Daum C."/>
            <person name="Ng V."/>
            <person name="Clum A."/>
            <person name="Ohm R."/>
            <person name="Martin F."/>
            <person name="Silar P."/>
            <person name="Natvig D."/>
            <person name="Lalanne C."/>
            <person name="Gautier V."/>
            <person name="Ament-Velasquez S.L."/>
            <person name="Kruys A."/>
            <person name="Hutchinson M.I."/>
            <person name="Powell A.J."/>
            <person name="Barry K."/>
            <person name="Miller A.N."/>
            <person name="Grigoriev I.V."/>
            <person name="Debuchy R."/>
            <person name="Gladieux P."/>
            <person name="Thoren M.H."/>
            <person name="Johannesson H."/>
        </authorList>
    </citation>
    <scope>NUCLEOTIDE SEQUENCE</scope>
    <source>
        <strain evidence="2">CBS 892.96</strain>
    </source>
</reference>
<feature type="transmembrane region" description="Helical" evidence="1">
    <location>
        <begin position="75"/>
        <end position="95"/>
    </location>
</feature>